<dbReference type="FunFam" id="1.10.220.160:FF:000007">
    <property type="entry name" value="Uncharacterized protein, isoform A"/>
    <property type="match status" value="1"/>
</dbReference>
<dbReference type="Gene3D" id="6.10.140.2220">
    <property type="match status" value="1"/>
</dbReference>
<dbReference type="PANTHER" id="PTHR46455:SF5">
    <property type="entry name" value="SET AND MYND DOMAIN CONTAINING, ARTHROPOD-SPECIFIC, MEMBER 4, ISOFORM A"/>
    <property type="match status" value="1"/>
</dbReference>
<dbReference type="GO" id="GO:0005634">
    <property type="term" value="C:nucleus"/>
    <property type="evidence" value="ECO:0007669"/>
    <property type="project" value="EnsemblMetazoa"/>
</dbReference>
<dbReference type="Proteomes" id="UP000002282">
    <property type="component" value="Chromosome X"/>
</dbReference>
<evidence type="ECO:0000313" key="3">
    <source>
        <dbReference type="EMBL" id="KRK06527.1"/>
    </source>
</evidence>
<dbReference type="PANTHER" id="PTHR46455">
    <property type="entry name" value="SET AND MYND DOMAIN CONTAINING, ARTHROPOD-SPECIFIC, MEMBER 4, ISOFORM A"/>
    <property type="match status" value="1"/>
</dbReference>
<dbReference type="InterPro" id="IPR001214">
    <property type="entry name" value="SET_dom"/>
</dbReference>
<dbReference type="EMBL" id="CM000162">
    <property type="protein sequence ID" value="KRK06527.1"/>
    <property type="molecule type" value="Genomic_DNA"/>
</dbReference>
<dbReference type="GO" id="GO:0008170">
    <property type="term" value="F:N-methyltransferase activity"/>
    <property type="evidence" value="ECO:0007669"/>
    <property type="project" value="UniProtKB-ARBA"/>
</dbReference>
<dbReference type="Gene3D" id="1.10.220.160">
    <property type="match status" value="1"/>
</dbReference>
<dbReference type="Gene3D" id="2.170.270.10">
    <property type="entry name" value="SET domain"/>
    <property type="match status" value="1"/>
</dbReference>
<dbReference type="CDD" id="cd20071">
    <property type="entry name" value="SET_SMYD"/>
    <property type="match status" value="1"/>
</dbReference>
<evidence type="ECO:0000256" key="1">
    <source>
        <dbReference type="SAM" id="MobiDB-lite"/>
    </source>
</evidence>
<dbReference type="AlphaFoldDB" id="A0A0R1EBD1"/>
<dbReference type="PROSITE" id="PS50280">
    <property type="entry name" value="SET"/>
    <property type="match status" value="1"/>
</dbReference>
<proteinExistence type="predicted"/>
<reference evidence="3 4" key="1">
    <citation type="journal article" date="2007" name="Nature">
        <title>Evolution of genes and genomes on the Drosophila phylogeny.</title>
        <authorList>
            <consortium name="Drosophila 12 Genomes Consortium"/>
            <person name="Clark A.G."/>
            <person name="Eisen M.B."/>
            <person name="Smith D.R."/>
            <person name="Bergman C.M."/>
            <person name="Oliver B."/>
            <person name="Markow T.A."/>
            <person name="Kaufman T.C."/>
            <person name="Kellis M."/>
            <person name="Gelbart W."/>
            <person name="Iyer V.N."/>
            <person name="Pollard D.A."/>
            <person name="Sackton T.B."/>
            <person name="Larracuente A.M."/>
            <person name="Singh N.D."/>
            <person name="Abad J.P."/>
            <person name="Abt D.N."/>
            <person name="Adryan B."/>
            <person name="Aguade M."/>
            <person name="Akashi H."/>
            <person name="Anderson W.W."/>
            <person name="Aquadro C.F."/>
            <person name="Ardell D.H."/>
            <person name="Arguello R."/>
            <person name="Artieri C.G."/>
            <person name="Barbash D.A."/>
            <person name="Barker D."/>
            <person name="Barsanti P."/>
            <person name="Batterham P."/>
            <person name="Batzoglou S."/>
            <person name="Begun D."/>
            <person name="Bhutkar A."/>
            <person name="Blanco E."/>
            <person name="Bosak S.A."/>
            <person name="Bradley R.K."/>
            <person name="Brand A.D."/>
            <person name="Brent M.R."/>
            <person name="Brooks A.N."/>
            <person name="Brown R.H."/>
            <person name="Butlin R.K."/>
            <person name="Caggese C."/>
            <person name="Calvi B.R."/>
            <person name="Bernardo de Carvalho A."/>
            <person name="Caspi A."/>
            <person name="Castrezana S."/>
            <person name="Celniker S.E."/>
            <person name="Chang J.L."/>
            <person name="Chapple C."/>
            <person name="Chatterji S."/>
            <person name="Chinwalla A."/>
            <person name="Civetta A."/>
            <person name="Clifton S.W."/>
            <person name="Comeron J.M."/>
            <person name="Costello J.C."/>
            <person name="Coyne J.A."/>
            <person name="Daub J."/>
            <person name="David R.G."/>
            <person name="Delcher A.L."/>
            <person name="Delehaunty K."/>
            <person name="Do C.B."/>
            <person name="Ebling H."/>
            <person name="Edwards K."/>
            <person name="Eickbush T."/>
            <person name="Evans J.D."/>
            <person name="Filipski A."/>
            <person name="Findeiss S."/>
            <person name="Freyhult E."/>
            <person name="Fulton L."/>
            <person name="Fulton R."/>
            <person name="Garcia A.C."/>
            <person name="Gardiner A."/>
            <person name="Garfield D.A."/>
            <person name="Garvin B.E."/>
            <person name="Gibson G."/>
            <person name="Gilbert D."/>
            <person name="Gnerre S."/>
            <person name="Godfrey J."/>
            <person name="Good R."/>
            <person name="Gotea V."/>
            <person name="Gravely B."/>
            <person name="Greenberg A.J."/>
            <person name="Griffiths-Jones S."/>
            <person name="Gross S."/>
            <person name="Guigo R."/>
            <person name="Gustafson E.A."/>
            <person name="Haerty W."/>
            <person name="Hahn M.W."/>
            <person name="Halligan D.L."/>
            <person name="Halpern A.L."/>
            <person name="Halter G.M."/>
            <person name="Han M.V."/>
            <person name="Heger A."/>
            <person name="Hillier L."/>
            <person name="Hinrichs A.S."/>
            <person name="Holmes I."/>
            <person name="Hoskins R.A."/>
            <person name="Hubisz M.J."/>
            <person name="Hultmark D."/>
            <person name="Huntley M.A."/>
            <person name="Jaffe D.B."/>
            <person name="Jagadeeshan S."/>
            <person name="Jeck W.R."/>
            <person name="Johnson J."/>
            <person name="Jones C.D."/>
            <person name="Jordan W.C."/>
            <person name="Karpen G.H."/>
            <person name="Kataoka E."/>
            <person name="Keightley P.D."/>
            <person name="Kheradpour P."/>
            <person name="Kirkness E.F."/>
            <person name="Koerich L.B."/>
            <person name="Kristiansen K."/>
            <person name="Kudrna D."/>
            <person name="Kulathinal R.J."/>
            <person name="Kumar S."/>
            <person name="Kwok R."/>
            <person name="Lander E."/>
            <person name="Langley C.H."/>
            <person name="Lapoint R."/>
            <person name="Lazzaro B.P."/>
            <person name="Lee S.J."/>
            <person name="Levesque L."/>
            <person name="Li R."/>
            <person name="Lin C.F."/>
            <person name="Lin M.F."/>
            <person name="Lindblad-Toh K."/>
            <person name="Llopart A."/>
            <person name="Long M."/>
            <person name="Low L."/>
            <person name="Lozovsky E."/>
            <person name="Lu J."/>
            <person name="Luo M."/>
            <person name="Machado C.A."/>
            <person name="Makalowski W."/>
            <person name="Marzo M."/>
            <person name="Matsuda M."/>
            <person name="Matzkin L."/>
            <person name="McAllister B."/>
            <person name="McBride C.S."/>
            <person name="McKernan B."/>
            <person name="McKernan K."/>
            <person name="Mendez-Lago M."/>
            <person name="Minx P."/>
            <person name="Mollenhauer M.U."/>
            <person name="Montooth K."/>
            <person name="Mount S.M."/>
            <person name="Mu X."/>
            <person name="Myers E."/>
            <person name="Negre B."/>
            <person name="Newfeld S."/>
            <person name="Nielsen R."/>
            <person name="Noor M.A."/>
            <person name="O'Grady P."/>
            <person name="Pachter L."/>
            <person name="Papaceit M."/>
            <person name="Parisi M.J."/>
            <person name="Parisi M."/>
            <person name="Parts L."/>
            <person name="Pedersen J.S."/>
            <person name="Pesole G."/>
            <person name="Phillippy A.M."/>
            <person name="Ponting C.P."/>
            <person name="Pop M."/>
            <person name="Porcelli D."/>
            <person name="Powell J.R."/>
            <person name="Prohaska S."/>
            <person name="Pruitt K."/>
            <person name="Puig M."/>
            <person name="Quesneville H."/>
            <person name="Ram K.R."/>
            <person name="Rand D."/>
            <person name="Rasmussen M.D."/>
            <person name="Reed L.K."/>
            <person name="Reenan R."/>
            <person name="Reily A."/>
            <person name="Remington K.A."/>
            <person name="Rieger T.T."/>
            <person name="Ritchie M.G."/>
            <person name="Robin C."/>
            <person name="Rogers Y.H."/>
            <person name="Rohde C."/>
            <person name="Rozas J."/>
            <person name="Rubenfield M.J."/>
            <person name="Ruiz A."/>
            <person name="Russo S."/>
            <person name="Salzberg S.L."/>
            <person name="Sanchez-Gracia A."/>
            <person name="Saranga D.J."/>
            <person name="Sato H."/>
            <person name="Schaeffer S.W."/>
            <person name="Schatz M.C."/>
            <person name="Schlenke T."/>
            <person name="Schwartz R."/>
            <person name="Segarra C."/>
            <person name="Singh R.S."/>
            <person name="Sirot L."/>
            <person name="Sirota M."/>
            <person name="Sisneros N.B."/>
            <person name="Smith C.D."/>
            <person name="Smith T.F."/>
            <person name="Spieth J."/>
            <person name="Stage D.E."/>
            <person name="Stark A."/>
            <person name="Stephan W."/>
            <person name="Strausberg R.L."/>
            <person name="Strempel S."/>
            <person name="Sturgill D."/>
            <person name="Sutton G."/>
            <person name="Sutton G.G."/>
            <person name="Tao W."/>
            <person name="Teichmann S."/>
            <person name="Tobari Y.N."/>
            <person name="Tomimura Y."/>
            <person name="Tsolas J.M."/>
            <person name="Valente V.L."/>
            <person name="Venter E."/>
            <person name="Venter J.C."/>
            <person name="Vicario S."/>
            <person name="Vieira F.G."/>
            <person name="Vilella A.J."/>
            <person name="Villasante A."/>
            <person name="Walenz B."/>
            <person name="Wang J."/>
            <person name="Wasserman M."/>
            <person name="Watts T."/>
            <person name="Wilson D."/>
            <person name="Wilson R.K."/>
            <person name="Wing R.A."/>
            <person name="Wolfner M.F."/>
            <person name="Wong A."/>
            <person name="Wong G.K."/>
            <person name="Wu C.I."/>
            <person name="Wu G."/>
            <person name="Yamamoto D."/>
            <person name="Yang H.P."/>
            <person name="Yang S.P."/>
            <person name="Yorke J.A."/>
            <person name="Yoshida K."/>
            <person name="Zdobnov E."/>
            <person name="Zhang P."/>
            <person name="Zhang Y."/>
            <person name="Zimin A.V."/>
            <person name="Baldwin J."/>
            <person name="Abdouelleil A."/>
            <person name="Abdulkadir J."/>
            <person name="Abebe A."/>
            <person name="Abera B."/>
            <person name="Abreu J."/>
            <person name="Acer S.C."/>
            <person name="Aftuck L."/>
            <person name="Alexander A."/>
            <person name="An P."/>
            <person name="Anderson E."/>
            <person name="Anderson S."/>
            <person name="Arachi H."/>
            <person name="Azer M."/>
            <person name="Bachantsang P."/>
            <person name="Barry A."/>
            <person name="Bayul T."/>
            <person name="Berlin A."/>
            <person name="Bessette D."/>
            <person name="Bloom T."/>
            <person name="Blye J."/>
            <person name="Boguslavskiy L."/>
            <person name="Bonnet C."/>
            <person name="Boukhgalter B."/>
            <person name="Bourzgui I."/>
            <person name="Brown A."/>
            <person name="Cahill P."/>
            <person name="Channer S."/>
            <person name="Cheshatsang Y."/>
            <person name="Chuda L."/>
            <person name="Citroen M."/>
            <person name="Collymore A."/>
            <person name="Cooke P."/>
            <person name="Costello M."/>
            <person name="D'Aco K."/>
            <person name="Daza R."/>
            <person name="De Haan G."/>
            <person name="DeGray S."/>
            <person name="DeMaso C."/>
            <person name="Dhargay N."/>
            <person name="Dooley K."/>
            <person name="Dooley E."/>
            <person name="Doricent M."/>
            <person name="Dorje P."/>
            <person name="Dorjee K."/>
            <person name="Dupes A."/>
            <person name="Elong R."/>
            <person name="Falk J."/>
            <person name="Farina A."/>
            <person name="Faro S."/>
            <person name="Ferguson D."/>
            <person name="Fisher S."/>
            <person name="Foley C.D."/>
            <person name="Franke A."/>
            <person name="Friedrich D."/>
            <person name="Gadbois L."/>
            <person name="Gearin G."/>
            <person name="Gearin C.R."/>
            <person name="Giannoukos G."/>
            <person name="Goode T."/>
            <person name="Graham J."/>
            <person name="Grandbois E."/>
            <person name="Grewal S."/>
            <person name="Gyaltsen K."/>
            <person name="Hafez N."/>
            <person name="Hagos B."/>
            <person name="Hall J."/>
            <person name="Henson C."/>
            <person name="Hollinger A."/>
            <person name="Honan T."/>
            <person name="Huard M.D."/>
            <person name="Hughes L."/>
            <person name="Hurhula B."/>
            <person name="Husby M.E."/>
            <person name="Kamat A."/>
            <person name="Kanga B."/>
            <person name="Kashin S."/>
            <person name="Khazanovich D."/>
            <person name="Kisner P."/>
            <person name="Lance K."/>
            <person name="Lara M."/>
            <person name="Lee W."/>
            <person name="Lennon N."/>
            <person name="Letendre F."/>
            <person name="LeVine R."/>
            <person name="Lipovsky A."/>
            <person name="Liu X."/>
            <person name="Liu J."/>
            <person name="Liu S."/>
            <person name="Lokyitsang T."/>
            <person name="Lokyitsang Y."/>
            <person name="Lubonja R."/>
            <person name="Lui A."/>
            <person name="MacDonald P."/>
            <person name="Magnisalis V."/>
            <person name="Maru K."/>
            <person name="Matthews C."/>
            <person name="McCusker W."/>
            <person name="McDonough S."/>
            <person name="Mehta T."/>
            <person name="Meldrim J."/>
            <person name="Meneus L."/>
            <person name="Mihai O."/>
            <person name="Mihalev A."/>
            <person name="Mihova T."/>
            <person name="Mittelman R."/>
            <person name="Mlenga V."/>
            <person name="Montmayeur A."/>
            <person name="Mulrain L."/>
            <person name="Navidi A."/>
            <person name="Naylor J."/>
            <person name="Negash T."/>
            <person name="Nguyen T."/>
            <person name="Nguyen N."/>
            <person name="Nicol R."/>
            <person name="Norbu C."/>
            <person name="Norbu N."/>
            <person name="Novod N."/>
            <person name="O'Neill B."/>
            <person name="Osman S."/>
            <person name="Markiewicz E."/>
            <person name="Oyono O.L."/>
            <person name="Patti C."/>
            <person name="Phunkhang P."/>
            <person name="Pierre F."/>
            <person name="Priest M."/>
            <person name="Raghuraman S."/>
            <person name="Rege F."/>
            <person name="Reyes R."/>
            <person name="Rise C."/>
            <person name="Rogov P."/>
            <person name="Ross K."/>
            <person name="Ryan E."/>
            <person name="Settipalli S."/>
            <person name="Shea T."/>
            <person name="Sherpa N."/>
            <person name="Shi L."/>
            <person name="Shih D."/>
            <person name="Sparrow T."/>
            <person name="Spaulding J."/>
            <person name="Stalker J."/>
            <person name="Stange-Thomann N."/>
            <person name="Stavropoulos S."/>
            <person name="Stone C."/>
            <person name="Strader C."/>
            <person name="Tesfaye S."/>
            <person name="Thomson T."/>
            <person name="Thoulutsang Y."/>
            <person name="Thoulutsang D."/>
            <person name="Topham K."/>
            <person name="Topping I."/>
            <person name="Tsamla T."/>
            <person name="Vassiliev H."/>
            <person name="Vo A."/>
            <person name="Wangchuk T."/>
            <person name="Wangdi T."/>
            <person name="Weiand M."/>
            <person name="Wilkinson J."/>
            <person name="Wilson A."/>
            <person name="Yadav S."/>
            <person name="Young G."/>
            <person name="Yu Q."/>
            <person name="Zembek L."/>
            <person name="Zhong D."/>
            <person name="Zimmer A."/>
            <person name="Zwirko Z."/>
            <person name="Jaffe D.B."/>
            <person name="Alvarez P."/>
            <person name="Brockman W."/>
            <person name="Butler J."/>
            <person name="Chin C."/>
            <person name="Gnerre S."/>
            <person name="Grabherr M."/>
            <person name="Kleber M."/>
            <person name="Mauceli E."/>
            <person name="MacCallum I."/>
        </authorList>
    </citation>
    <scope>NUCLEOTIDE SEQUENCE [LARGE SCALE GENOMIC DNA]</scope>
    <source>
        <strain evidence="4">Tai18E2 / Tucson 14021-0261.01</strain>
    </source>
</reference>
<dbReference type="GO" id="GO:0008276">
    <property type="term" value="F:protein methyltransferase activity"/>
    <property type="evidence" value="ECO:0007669"/>
    <property type="project" value="UniProtKB-ARBA"/>
</dbReference>
<feature type="domain" description="SET" evidence="2">
    <location>
        <begin position="73"/>
        <end position="327"/>
    </location>
</feature>
<feature type="compositionally biased region" description="Basic residues" evidence="1">
    <location>
        <begin position="43"/>
        <end position="53"/>
    </location>
</feature>
<dbReference type="GO" id="GO:0005737">
    <property type="term" value="C:cytoplasm"/>
    <property type="evidence" value="ECO:0007669"/>
    <property type="project" value="EnsemblMetazoa"/>
</dbReference>
<dbReference type="OrthoDB" id="265717at2759"/>
<organism evidence="3 4">
    <name type="scientific">Drosophila yakuba</name>
    <name type="common">Fruit fly</name>
    <dbReference type="NCBI Taxonomy" id="7245"/>
    <lineage>
        <taxon>Eukaryota</taxon>
        <taxon>Metazoa</taxon>
        <taxon>Ecdysozoa</taxon>
        <taxon>Arthropoda</taxon>
        <taxon>Hexapoda</taxon>
        <taxon>Insecta</taxon>
        <taxon>Pterygota</taxon>
        <taxon>Neoptera</taxon>
        <taxon>Endopterygota</taxon>
        <taxon>Diptera</taxon>
        <taxon>Brachycera</taxon>
        <taxon>Muscomorpha</taxon>
        <taxon>Ephydroidea</taxon>
        <taxon>Drosophilidae</taxon>
        <taxon>Drosophila</taxon>
        <taxon>Sophophora</taxon>
    </lineage>
</organism>
<reference evidence="3 4" key="2">
    <citation type="journal article" date="2007" name="PLoS Biol.">
        <title>Principles of genome evolution in the Drosophila melanogaster species group.</title>
        <authorList>
            <person name="Ranz J.M."/>
            <person name="Maurin D."/>
            <person name="Chan Y.S."/>
            <person name="von Grotthuss M."/>
            <person name="Hillier L.W."/>
            <person name="Roote J."/>
            <person name="Ashburner M."/>
            <person name="Bergman C.M."/>
        </authorList>
    </citation>
    <scope>NUCLEOTIDE SEQUENCE [LARGE SCALE GENOMIC DNA]</scope>
    <source>
        <strain evidence="4">Tai18E2 / Tucson 14021-0261.01</strain>
    </source>
</reference>
<dbReference type="InterPro" id="IPR046341">
    <property type="entry name" value="SET_dom_sf"/>
</dbReference>
<protein>
    <submittedName>
        <fullName evidence="3">Uncharacterized protein, isoform B</fullName>
    </submittedName>
</protein>
<dbReference type="GO" id="GO:0008757">
    <property type="term" value="F:S-adenosylmethionine-dependent methyltransferase activity"/>
    <property type="evidence" value="ECO:0007669"/>
    <property type="project" value="UniProtKB-ARBA"/>
</dbReference>
<feature type="region of interest" description="Disordered" evidence="1">
    <location>
        <begin position="43"/>
        <end position="83"/>
    </location>
</feature>
<evidence type="ECO:0000313" key="4">
    <source>
        <dbReference type="Proteomes" id="UP000002282"/>
    </source>
</evidence>
<evidence type="ECO:0000259" key="2">
    <source>
        <dbReference type="PROSITE" id="PS50280"/>
    </source>
</evidence>
<accession>A0A0R1EBD1</accession>
<dbReference type="SUPFAM" id="SSF82199">
    <property type="entry name" value="SET domain"/>
    <property type="match status" value="1"/>
</dbReference>
<sequence length="566" mass="64724">MAKEISNPNYRRHSIKSNFDEVIRFNCTRELCKPFKRLLQNHHKNSNRARHPRGGQQSRDKQEQLDTEHSSPSPTEAGKEQPYRIEHSDIYGRYLVASRQLEAGETLIREEPLAIGPCVSGDPVCLGCYQPVSLKPDQYRCPGCAWPLCGITCTGLKHRHGHTETECQLFGERRAVAGELLTERAGPAEVRDLYELVMIVRILLLRQHDPEQFALIARMESHTEERRQNAVLWRHYEEKVVQRLRVTWQLEDLEAEQVHDVCGILDVNCFEIGQNGAKARTLYPSAFLLAHDCTPNTAHTDDPRSFEILLRTSRRVREREALTLSYAYTLQGTLKRRAFMHEGKLFWCCCRRCSDPRELGTDCSALVCATCRTGSVRAVDPLEQTGDWACDRCSHKMGATEVERQLDRINNDLEDIDVHDIPGLENFLLRYRDVLRPNHYLLLSAKYSLCQIYGRTEGYLLPQMSPEDIARKESYCREFLEIVDVLDPGLTRLRGLIMYELHAPVMVLAQSAFQGGQISRQEFQRRLKEVVKLLQVSKDILLMEPEGSTENAMGLAAADALSKMGC</sequence>
<gene>
    <name evidence="3" type="primary">Dyak\GE15901</name>
    <name evidence="3" type="synonym">dyak_GLEANR_17372</name>
    <name evidence="3" type="synonym">GE15901</name>
    <name evidence="3" type="ORF">Dyak_GE15901</name>
</gene>
<dbReference type="InterPro" id="IPR053010">
    <property type="entry name" value="SET_SmydA-8"/>
</dbReference>
<name>A0A0R1EBD1_DROYA</name>
<keyword evidence="4" id="KW-1185">Reference proteome</keyword>
<feature type="compositionally biased region" description="Basic and acidic residues" evidence="1">
    <location>
        <begin position="58"/>
        <end position="69"/>
    </location>
</feature>